<protein>
    <submittedName>
        <fullName evidence="2">Uncharacterized protein</fullName>
    </submittedName>
</protein>
<comment type="caution">
    <text evidence="2">The sequence shown here is derived from an EMBL/GenBank/DDBJ whole genome shotgun (WGS) entry which is preliminary data.</text>
</comment>
<feature type="compositionally biased region" description="Basic and acidic residues" evidence="1">
    <location>
        <begin position="277"/>
        <end position="295"/>
    </location>
</feature>
<evidence type="ECO:0000313" key="2">
    <source>
        <dbReference type="EMBL" id="KAL2634612.1"/>
    </source>
</evidence>
<name>A0ABD1YZ37_9MARC</name>
<feature type="compositionally biased region" description="Polar residues" evidence="1">
    <location>
        <begin position="322"/>
        <end position="331"/>
    </location>
</feature>
<evidence type="ECO:0000313" key="3">
    <source>
        <dbReference type="Proteomes" id="UP001605036"/>
    </source>
</evidence>
<evidence type="ECO:0000256" key="1">
    <source>
        <dbReference type="SAM" id="MobiDB-lite"/>
    </source>
</evidence>
<accession>A0ABD1YZ37</accession>
<gene>
    <name evidence="2" type="ORF">R1flu_006091</name>
</gene>
<sequence length="331" mass="37636">MDLNRPFWRLNDLDYLQLGQGQNTVLETPEVYLGLHDLGSTQTPDFEGAEDPMQNVQPPQESIPRSVPPQDPVPIPENGLPTWIAVGMQYSPDDLRKYFLCDGKVWHSGKLNIEFHCSHPELKKNWKKWMQAANPTWNGKSTQVRKSFVFFAGLELHGIKIDWSTVNVHKGIKRYSIEEKEKARKELWHMQVKFEGELCEPIDLDTKKRRRTSGSRTSNKRSRESEITKSGERIEHTEAATSGLDGPDQIPMDQGRIHMPFGDAPADPSPVVNKGKAKVDEWPKKPDEKNLDKQDAAQMRRARRENIEANRPGGRALARSEPGQSSRIGSD</sequence>
<proteinExistence type="predicted"/>
<feature type="compositionally biased region" description="Basic and acidic residues" evidence="1">
    <location>
        <begin position="221"/>
        <end position="238"/>
    </location>
</feature>
<reference evidence="2 3" key="1">
    <citation type="submission" date="2024-09" db="EMBL/GenBank/DDBJ databases">
        <title>Chromosome-scale assembly of Riccia fluitans.</title>
        <authorList>
            <person name="Paukszto L."/>
            <person name="Sawicki J."/>
            <person name="Karawczyk K."/>
            <person name="Piernik-Szablinska J."/>
            <person name="Szczecinska M."/>
            <person name="Mazdziarz M."/>
        </authorList>
    </citation>
    <scope>NUCLEOTIDE SEQUENCE [LARGE SCALE GENOMIC DNA]</scope>
    <source>
        <strain evidence="2">Rf_01</strain>
        <tissue evidence="2">Aerial parts of the thallus</tissue>
    </source>
</reference>
<dbReference type="EMBL" id="JBHFFA010000003">
    <property type="protein sequence ID" value="KAL2634612.1"/>
    <property type="molecule type" value="Genomic_DNA"/>
</dbReference>
<dbReference type="AlphaFoldDB" id="A0ABD1YZ37"/>
<feature type="region of interest" description="Disordered" evidence="1">
    <location>
        <begin position="39"/>
        <end position="68"/>
    </location>
</feature>
<organism evidence="2 3">
    <name type="scientific">Riccia fluitans</name>
    <dbReference type="NCBI Taxonomy" id="41844"/>
    <lineage>
        <taxon>Eukaryota</taxon>
        <taxon>Viridiplantae</taxon>
        <taxon>Streptophyta</taxon>
        <taxon>Embryophyta</taxon>
        <taxon>Marchantiophyta</taxon>
        <taxon>Marchantiopsida</taxon>
        <taxon>Marchantiidae</taxon>
        <taxon>Marchantiales</taxon>
        <taxon>Ricciaceae</taxon>
        <taxon>Riccia</taxon>
    </lineage>
</organism>
<dbReference type="Proteomes" id="UP001605036">
    <property type="component" value="Unassembled WGS sequence"/>
</dbReference>
<feature type="region of interest" description="Disordered" evidence="1">
    <location>
        <begin position="205"/>
        <end position="331"/>
    </location>
</feature>
<keyword evidence="3" id="KW-1185">Reference proteome</keyword>